<organism evidence="3 4">
    <name type="scientific">Yersinia enterocolitica LC20</name>
    <dbReference type="NCBI Taxonomy" id="1443113"/>
    <lineage>
        <taxon>Bacteria</taxon>
        <taxon>Pseudomonadati</taxon>
        <taxon>Pseudomonadota</taxon>
        <taxon>Gammaproteobacteria</taxon>
        <taxon>Enterobacterales</taxon>
        <taxon>Yersiniaceae</taxon>
        <taxon>Yersinia</taxon>
    </lineage>
</organism>
<protein>
    <recommendedName>
        <fullName evidence="2">WYL domain-containing protein</fullName>
    </recommendedName>
</protein>
<sequence length="230" mass="26124">MSASKFKMNLQGCVKCGLENPKGTESCPACGCIYPSEKKGALGCIFAPLLFISFIASFKYPILWLLFFSIMIYWGRLEAKLAKAQNDSVAQFISDVTEKSKYRKPATNKGTLNSDKTKSKYFGINDFLDDLSVVWAGSPYDVEFSYKDGSGAKTRRKVTLEEIAVSNSFVPYFIGHCHLRGELRHFKMERIASKINYKSKRYDLIEFIDIVMELDFELVKKIDNAIIDSY</sequence>
<dbReference type="Pfam" id="PF13280">
    <property type="entry name" value="WYL"/>
    <property type="match status" value="1"/>
</dbReference>
<keyword evidence="1" id="KW-1133">Transmembrane helix</keyword>
<evidence type="ECO:0000256" key="1">
    <source>
        <dbReference type="SAM" id="Phobius"/>
    </source>
</evidence>
<evidence type="ECO:0000313" key="4">
    <source>
        <dbReference type="Proteomes" id="UP000230961"/>
    </source>
</evidence>
<keyword evidence="1" id="KW-0472">Membrane</keyword>
<feature type="transmembrane region" description="Helical" evidence="1">
    <location>
        <begin position="45"/>
        <end position="74"/>
    </location>
</feature>
<name>A0A7U4JZQ3_YEREN</name>
<feature type="domain" description="WYL" evidence="2">
    <location>
        <begin position="142"/>
        <end position="192"/>
    </location>
</feature>
<accession>A0A7U4JZQ3</accession>
<dbReference type="Proteomes" id="UP000230961">
    <property type="component" value="Chromosome"/>
</dbReference>
<gene>
    <name evidence="3" type="ORF">LC20_00415</name>
</gene>
<proteinExistence type="predicted"/>
<dbReference type="KEGG" id="yel:LC20_00415"/>
<reference evidence="3 4" key="1">
    <citation type="submission" date="2017-11" db="EMBL/GenBank/DDBJ databases">
        <title>The complete genome sequence and comparative genome analysis of Yersinia enterocolitica strain LC20.</title>
        <authorList>
            <person name="Shi G."/>
            <person name="Su M."/>
            <person name="Liang J."/>
            <person name="Gu W."/>
            <person name="Xiao Y."/>
            <person name="Zhang Z."/>
            <person name="Qiu H."/>
            <person name="Duan R."/>
            <person name="Zhang Z."/>
            <person name="Li Y."/>
            <person name="Zhang X."/>
            <person name="Ling Y."/>
            <person name="Song L."/>
            <person name="Chen M."/>
            <person name="Zhao Y."/>
            <person name="Wu J."/>
            <person name="Jing H."/>
            <person name="Xiao J."/>
            <person name="Wang X."/>
        </authorList>
    </citation>
    <scope>NUCLEOTIDE SEQUENCE [LARGE SCALE GENOMIC DNA]</scope>
    <source>
        <strain evidence="3 4">LC20</strain>
    </source>
</reference>
<dbReference type="InterPro" id="IPR026881">
    <property type="entry name" value="WYL_dom"/>
</dbReference>
<evidence type="ECO:0000259" key="2">
    <source>
        <dbReference type="Pfam" id="PF13280"/>
    </source>
</evidence>
<dbReference type="AlphaFoldDB" id="A0A7U4JZQ3"/>
<dbReference type="EMBL" id="CP007448">
    <property type="protein sequence ID" value="AHM71671.1"/>
    <property type="molecule type" value="Genomic_DNA"/>
</dbReference>
<evidence type="ECO:0000313" key="3">
    <source>
        <dbReference type="EMBL" id="AHM71671.1"/>
    </source>
</evidence>
<keyword evidence="1" id="KW-0812">Transmembrane</keyword>